<protein>
    <submittedName>
        <fullName evidence="1">Uncharacterized protein</fullName>
    </submittedName>
</protein>
<accession>A0A540V7J6</accession>
<reference evidence="1 2" key="1">
    <citation type="submission" date="2019-06" db="EMBL/GenBank/DDBJ databases">
        <title>Metagenome assembled Genome of Spiribacter salinus SL48-SHIP from the microbial mat of Salt Lake 48 (Novosibirsk region, Russia).</title>
        <authorList>
            <person name="Shipova A."/>
            <person name="Rozanov A.S."/>
            <person name="Bryanskaya A.V."/>
            <person name="Peltek S.E."/>
        </authorList>
    </citation>
    <scope>NUCLEOTIDE SEQUENCE [LARGE SCALE GENOMIC DNA]</scope>
    <source>
        <strain evidence="1">SL48-SHIP-2</strain>
    </source>
</reference>
<gene>
    <name evidence="1" type="ORF">FKY71_19245</name>
</gene>
<evidence type="ECO:0000313" key="1">
    <source>
        <dbReference type="EMBL" id="TQE92744.1"/>
    </source>
</evidence>
<proteinExistence type="predicted"/>
<organism evidence="1 2">
    <name type="scientific">Spiribacter salinus</name>
    <dbReference type="NCBI Taxonomy" id="1335746"/>
    <lineage>
        <taxon>Bacteria</taxon>
        <taxon>Pseudomonadati</taxon>
        <taxon>Pseudomonadota</taxon>
        <taxon>Gammaproteobacteria</taxon>
        <taxon>Chromatiales</taxon>
        <taxon>Ectothiorhodospiraceae</taxon>
        <taxon>Spiribacter</taxon>
    </lineage>
</organism>
<evidence type="ECO:0000313" key="2">
    <source>
        <dbReference type="Proteomes" id="UP000315400"/>
    </source>
</evidence>
<dbReference type="EMBL" id="VIFK01000581">
    <property type="protein sequence ID" value="TQE92744.1"/>
    <property type="molecule type" value="Genomic_DNA"/>
</dbReference>
<dbReference type="PANTHER" id="PTHR10859">
    <property type="entry name" value="GLYCOSYL TRANSFERASE"/>
    <property type="match status" value="1"/>
</dbReference>
<dbReference type="AlphaFoldDB" id="A0A540V7J6"/>
<dbReference type="PANTHER" id="PTHR10859:SF91">
    <property type="entry name" value="DOLICHYL-PHOSPHATE BETA-GLUCOSYLTRANSFERASE"/>
    <property type="match status" value="1"/>
</dbReference>
<dbReference type="GO" id="GO:0006487">
    <property type="term" value="P:protein N-linked glycosylation"/>
    <property type="evidence" value="ECO:0007669"/>
    <property type="project" value="TreeGrafter"/>
</dbReference>
<sequence>MRFRDTQCGAKVIGGEVYRAIASRLREAGFIFDAELLTALRQHGATVEEVAVSWREVAGSRIRLSQDFWEMLKGLFRIRRRLKAHLYDPRDPLE</sequence>
<name>A0A540V7J6_9GAMM</name>
<dbReference type="Proteomes" id="UP000315400">
    <property type="component" value="Unassembled WGS sequence"/>
</dbReference>
<comment type="caution">
    <text evidence="1">The sequence shown here is derived from an EMBL/GenBank/DDBJ whole genome shotgun (WGS) entry which is preliminary data.</text>
</comment>